<reference evidence="1 2" key="1">
    <citation type="journal article" date="2011" name="J. Bacteriol.">
        <title>Whole genome sequence of the rifamycin B-producing strain Amycolatopsis mediterranei S699.</title>
        <authorList>
            <person name="Verma M."/>
            <person name="Kaur J."/>
            <person name="Kumar M."/>
            <person name="Kumari K."/>
            <person name="Saxena A."/>
            <person name="Anand S."/>
            <person name="Nigam A."/>
            <person name="Ravi V."/>
            <person name="Raghuvanshi S."/>
            <person name="Khurana P."/>
            <person name="Tyagi A.K."/>
            <person name="Khurana J.P."/>
            <person name="Lal R."/>
        </authorList>
    </citation>
    <scope>NUCLEOTIDE SEQUENCE [LARGE SCALE GENOMIC DNA]</scope>
    <source>
        <strain evidence="1 2">S699</strain>
    </source>
</reference>
<accession>A0A9R0NRG9</accession>
<protein>
    <submittedName>
        <fullName evidence="1">Uncharacterized protein</fullName>
    </submittedName>
</protein>
<sequence length="31" mass="3733">MWGMDWMSRSPLLSREIPRQSSGCWLLSVHW</sequence>
<evidence type="ECO:0000313" key="2">
    <source>
        <dbReference type="Proteomes" id="UP000006138"/>
    </source>
</evidence>
<dbReference type="KEGG" id="amn:RAM_03920"/>
<gene>
    <name evidence="1" type="ordered locus">RAM_03920</name>
</gene>
<evidence type="ECO:0000313" key="1">
    <source>
        <dbReference type="EMBL" id="AEK39276.1"/>
    </source>
</evidence>
<dbReference type="EMBL" id="CP002896">
    <property type="protein sequence ID" value="AEK39276.1"/>
    <property type="molecule type" value="Genomic_DNA"/>
</dbReference>
<dbReference type="AlphaFoldDB" id="A0A9R0NRG9"/>
<proteinExistence type="predicted"/>
<name>A0A9R0NRG9_AMYMS</name>
<keyword evidence="2" id="KW-1185">Reference proteome</keyword>
<dbReference type="Proteomes" id="UP000006138">
    <property type="component" value="Chromosome"/>
</dbReference>
<organism evidence="1 2">
    <name type="scientific">Amycolatopsis mediterranei (strain S699)</name>
    <name type="common">Nocardia mediterranei</name>
    <dbReference type="NCBI Taxonomy" id="713604"/>
    <lineage>
        <taxon>Bacteria</taxon>
        <taxon>Bacillati</taxon>
        <taxon>Actinomycetota</taxon>
        <taxon>Actinomycetes</taxon>
        <taxon>Pseudonocardiales</taxon>
        <taxon>Pseudonocardiaceae</taxon>
        <taxon>Amycolatopsis</taxon>
    </lineage>
</organism>